<reference evidence="1" key="1">
    <citation type="submission" date="2015-06" db="EMBL/GenBank/DDBJ databases">
        <authorList>
            <person name="Joergensen T."/>
        </authorList>
    </citation>
    <scope>NUCLEOTIDE SEQUENCE</scope>
    <source>
        <plasmid evidence="1">pRGFK1191</plasmid>
    </source>
</reference>
<geneLocation type="plasmid" evidence="1">
    <name>pRGFK1191</name>
</geneLocation>
<dbReference type="EMBL" id="LN853765">
    <property type="protein sequence ID" value="CRY96642.1"/>
    <property type="molecule type" value="Genomic_DNA"/>
</dbReference>
<sequence>MRNCHLLINLEDNKVKEVKISEELFVKLAKLFLFDDNTQYNDCKAGIQDKMDRLCRRELYTIYSNTDLSPAEREQARQAYLESKGIPENFRW</sequence>
<keyword evidence="1" id="KW-0614">Plasmid</keyword>
<organism evidence="1">
    <name type="scientific">uncultured prokaryote</name>
    <dbReference type="NCBI Taxonomy" id="198431"/>
    <lineage>
        <taxon>unclassified sequences</taxon>
        <taxon>environmental samples</taxon>
    </lineage>
</organism>
<evidence type="ECO:0008006" key="2">
    <source>
        <dbReference type="Google" id="ProtNLM"/>
    </source>
</evidence>
<dbReference type="AlphaFoldDB" id="A0A0H5QLK5"/>
<protein>
    <recommendedName>
        <fullName evidence="2">Complexin-2</fullName>
    </recommendedName>
</protein>
<evidence type="ECO:0000313" key="1">
    <source>
        <dbReference type="EMBL" id="CRY96642.1"/>
    </source>
</evidence>
<name>A0A0H5QLK5_9ZZZZ</name>
<reference evidence="1" key="2">
    <citation type="submission" date="2015-07" db="EMBL/GenBank/DDBJ databases">
        <title>Plasmids, circular viruses and viroids from rat gut.</title>
        <authorList>
            <person name="Jorgensen T.J."/>
            <person name="Hansen M.A."/>
            <person name="Xu Z."/>
            <person name="Tabak M.A."/>
            <person name="Sorensen S.J."/>
            <person name="Hansen L.H."/>
        </authorList>
    </citation>
    <scope>NUCLEOTIDE SEQUENCE</scope>
    <source>
        <plasmid evidence="1">pRGFK1191</plasmid>
    </source>
</reference>
<proteinExistence type="predicted"/>
<accession>A0A0H5QLK5</accession>